<dbReference type="InterPro" id="IPR013642">
    <property type="entry name" value="CLCA_N"/>
</dbReference>
<feature type="domain" description="Calcium-activated chloride channel N-terminal" evidence="4">
    <location>
        <begin position="44"/>
        <end position="184"/>
    </location>
</feature>
<evidence type="ECO:0000313" key="5">
    <source>
        <dbReference type="EMBL" id="KAJ8047684.1"/>
    </source>
</evidence>
<evidence type="ECO:0000256" key="2">
    <source>
        <dbReference type="SAM" id="Phobius"/>
    </source>
</evidence>
<dbReference type="AlphaFoldDB" id="A0A9Q1HI96"/>
<evidence type="ECO:0000256" key="1">
    <source>
        <dbReference type="SAM" id="MobiDB-lite"/>
    </source>
</evidence>
<accession>A0A9Q1HI96</accession>
<evidence type="ECO:0000256" key="3">
    <source>
        <dbReference type="SAM" id="SignalP"/>
    </source>
</evidence>
<keyword evidence="2" id="KW-1133">Transmembrane helix</keyword>
<feature type="signal peptide" evidence="3">
    <location>
        <begin position="1"/>
        <end position="20"/>
    </location>
</feature>
<keyword evidence="3" id="KW-0732">Signal</keyword>
<reference evidence="5" key="1">
    <citation type="submission" date="2021-10" db="EMBL/GenBank/DDBJ databases">
        <title>Tropical sea cucumber genome reveals ecological adaptation and Cuvierian tubules defense mechanism.</title>
        <authorList>
            <person name="Chen T."/>
        </authorList>
    </citation>
    <scope>NUCLEOTIDE SEQUENCE</scope>
    <source>
        <strain evidence="5">Nanhai2018</strain>
        <tissue evidence="5">Muscle</tissue>
    </source>
</reference>
<name>A0A9Q1HI96_HOLLE</name>
<dbReference type="OrthoDB" id="6505736at2759"/>
<protein>
    <submittedName>
        <fullName evidence="5">Calcium-activated chloride channel regulator 2</fullName>
    </submittedName>
</protein>
<feature type="transmembrane region" description="Helical" evidence="2">
    <location>
        <begin position="770"/>
        <end position="789"/>
    </location>
</feature>
<sequence length="829" mass="92921">MQFHSLVNLLVFHGFLLVSCDIVEFEKFVPPNGSWGRQPILLEEDGGYTNLLVAIHRDVEESSLIIEGIKEIFTMTSRLLYSMTGKTLYFRSVSILIPNSWNEPSKYERPHLNETFQTARIIIRNETSEGLPPSCPFVRQLDDSGSEAEYMYLPSGMLTSRNESLKNESAELLLTLWAGLLCGFKETQTLESEQSSSSITSFERFWKETMKHSNKVKNHQNDVNTTFRIIQHSDILSVIILDGRRIKKENDTFRSMKEAFENYVWNLIPTYSRVGVVVLRDTSQEIVKLIKLTGPSSRFGICNLSHSTSTYTNSSLQGAVMKAKEMISLQRKNTSGSFIFIMSDATQISPALNDTLQNLTSDGFVIASMPFSSNASENIDVGNTINTNFTVEDTNGLHRFEDGTNFVRHLRSNLQLQPPEWTSVNFSMEDTAYMDSVIVRIRVNDPDDMRYLHFRYYRENDFQKKLIERLELKSNISQNVSLEVFSTILYEYTANTYTSESIHIRTSLKSNVVNFTASNSCVPIYVSVTKNENPVLQVSTVTAIVTTPNGATSTLQMNDNGFGADLESQDGIASSFFNSFTTEGEYEVQIKVHGGEETCLSNSLNEICSSEFNTTNCSLLAPFQRVPTSINFTVIGIPPAKVKDLKAEIRNMSMRSVLLSWTAVGEDLMIGEADRYEIRYGENESDITENFDSATVLKNIEIEENGSNKYNGRILIDLNFPKREGAVFFLAIRAVDGHGNKGDVSNVVQLEFPEEVSSVTKEVVGIPTQIFVLTISVLAGWVIVSLLLLTRVKSLKKSQNRVLSKVPLDPVQPQSNQDSASGGLTVVSI</sequence>
<dbReference type="Gene3D" id="2.60.40.10">
    <property type="entry name" value="Immunoglobulins"/>
    <property type="match status" value="1"/>
</dbReference>
<dbReference type="Proteomes" id="UP001152320">
    <property type="component" value="Chromosome 2"/>
</dbReference>
<keyword evidence="2" id="KW-0472">Membrane</keyword>
<evidence type="ECO:0000259" key="4">
    <source>
        <dbReference type="Pfam" id="PF08434"/>
    </source>
</evidence>
<organism evidence="5 6">
    <name type="scientific">Holothuria leucospilota</name>
    <name type="common">Black long sea cucumber</name>
    <name type="synonym">Mertensiothuria leucospilota</name>
    <dbReference type="NCBI Taxonomy" id="206669"/>
    <lineage>
        <taxon>Eukaryota</taxon>
        <taxon>Metazoa</taxon>
        <taxon>Echinodermata</taxon>
        <taxon>Eleutherozoa</taxon>
        <taxon>Echinozoa</taxon>
        <taxon>Holothuroidea</taxon>
        <taxon>Aspidochirotacea</taxon>
        <taxon>Aspidochirotida</taxon>
        <taxon>Holothuriidae</taxon>
        <taxon>Holothuria</taxon>
    </lineage>
</organism>
<keyword evidence="6" id="KW-1185">Reference proteome</keyword>
<keyword evidence="2" id="KW-0812">Transmembrane</keyword>
<gene>
    <name evidence="5" type="ORF">HOLleu_06741</name>
</gene>
<dbReference type="EMBL" id="JAIZAY010000002">
    <property type="protein sequence ID" value="KAJ8047684.1"/>
    <property type="molecule type" value="Genomic_DNA"/>
</dbReference>
<dbReference type="Pfam" id="PF08434">
    <property type="entry name" value="CLCA"/>
    <property type="match status" value="1"/>
</dbReference>
<feature type="region of interest" description="Disordered" evidence="1">
    <location>
        <begin position="809"/>
        <end position="829"/>
    </location>
</feature>
<comment type="caution">
    <text evidence="5">The sequence shown here is derived from an EMBL/GenBank/DDBJ whole genome shotgun (WGS) entry which is preliminary data.</text>
</comment>
<dbReference type="InterPro" id="IPR013783">
    <property type="entry name" value="Ig-like_fold"/>
</dbReference>
<feature type="chain" id="PRO_5040373652" evidence="3">
    <location>
        <begin position="21"/>
        <end position="829"/>
    </location>
</feature>
<feature type="compositionally biased region" description="Polar residues" evidence="1">
    <location>
        <begin position="812"/>
        <end position="829"/>
    </location>
</feature>
<proteinExistence type="predicted"/>
<evidence type="ECO:0000313" key="6">
    <source>
        <dbReference type="Proteomes" id="UP001152320"/>
    </source>
</evidence>